<dbReference type="InterPro" id="IPR056813">
    <property type="entry name" value="GIL1_IRKI_C"/>
</dbReference>
<dbReference type="PANTHER" id="PTHR31161">
    <property type="entry name" value="PROTEIN GRAVITROPIC IN THE LIGHT 1"/>
    <property type="match status" value="1"/>
</dbReference>
<dbReference type="GO" id="GO:0009639">
    <property type="term" value="P:response to red or far red light"/>
    <property type="evidence" value="ECO:0007669"/>
    <property type="project" value="InterPro"/>
</dbReference>
<gene>
    <name evidence="5" type="ORF">CB5_LOCUS26432</name>
</gene>
<protein>
    <submittedName>
        <fullName evidence="5">Uncharacterized protein</fullName>
    </submittedName>
</protein>
<dbReference type="EMBL" id="LR862136">
    <property type="protein sequence ID" value="CAD1843221.1"/>
    <property type="molecule type" value="Genomic_DNA"/>
</dbReference>
<evidence type="ECO:0000313" key="5">
    <source>
        <dbReference type="EMBL" id="CAD1843221.1"/>
    </source>
</evidence>
<dbReference type="Pfam" id="PF24994">
    <property type="entry name" value="GIL1_IRKI_C"/>
    <property type="match status" value="1"/>
</dbReference>
<keyword evidence="1" id="KW-0175">Coiled coil</keyword>
<evidence type="ECO:0000259" key="3">
    <source>
        <dbReference type="Pfam" id="PF04859"/>
    </source>
</evidence>
<name>A0A6V7QJV5_ANACO</name>
<dbReference type="AlphaFoldDB" id="A0A6V7QJV5"/>
<feature type="domain" description="GIL1/IRKI C-terminal" evidence="4">
    <location>
        <begin position="414"/>
        <end position="469"/>
    </location>
</feature>
<feature type="compositionally biased region" description="Low complexity" evidence="2">
    <location>
        <begin position="240"/>
        <end position="253"/>
    </location>
</feature>
<feature type="coiled-coil region" evidence="1">
    <location>
        <begin position="173"/>
        <end position="221"/>
    </location>
</feature>
<feature type="compositionally biased region" description="Gly residues" evidence="2">
    <location>
        <begin position="31"/>
        <end position="42"/>
    </location>
</feature>
<dbReference type="InterPro" id="IPR040225">
    <property type="entry name" value="GIL1-like"/>
</dbReference>
<evidence type="ECO:0000256" key="2">
    <source>
        <dbReference type="SAM" id="MobiDB-lite"/>
    </source>
</evidence>
<accession>A0A6V7QJV5</accession>
<dbReference type="InterPro" id="IPR006943">
    <property type="entry name" value="DUF641_pln"/>
</dbReference>
<evidence type="ECO:0000256" key="1">
    <source>
        <dbReference type="SAM" id="Coils"/>
    </source>
</evidence>
<feature type="domain" description="DUF641" evidence="3">
    <location>
        <begin position="99"/>
        <end position="221"/>
    </location>
</feature>
<sequence>MESARHAPPPNLGTVARAFTKILRLRRAGAAPGGGGGGGGGVAPDDDDDAIEKLKLSAKLSEAPIESFFMPEPEKLLFPQHKQKQKQKQQQQKAAFSEQEEAAEALLASVFASVSAVKAAYAELQLAQSPYDPDAIESADRAVVAELKRLSELKQCFFKKQLPPPPLALPAQVEEQRHVLRTYQITARKLESEIALRDAEVLSARDDLRGAEQRVRALEARLRPGRSLAALDDLHLSGLNPPTSSPRSAAPSNPCAPSPNPWRARWSPRGGTSPPPPRRAPAAARSLRTRRIGDEVGTDWSRRRFFDEFTELKSARAKHFLDAGTPRSPLGRFYRAKYLTLVHPKMESSFFGDLDQRALVSLGRGFPDTPWFAAFAEAARRVWLLHCLFFAFEGEGEGEGEGEEGKVTERDRIIFQARRGERFSEVYMESVAENDNGSGGGGGGTSPIVGFTVVPGFRVGRTLIQCMVYLASGDGRS</sequence>
<feature type="region of interest" description="Disordered" evidence="2">
    <location>
        <begin position="29"/>
        <end position="50"/>
    </location>
</feature>
<proteinExistence type="predicted"/>
<dbReference type="Pfam" id="PF04859">
    <property type="entry name" value="DUF641"/>
    <property type="match status" value="1"/>
</dbReference>
<dbReference type="GO" id="GO:0009959">
    <property type="term" value="P:negative gravitropism"/>
    <property type="evidence" value="ECO:0007669"/>
    <property type="project" value="InterPro"/>
</dbReference>
<evidence type="ECO:0000259" key="4">
    <source>
        <dbReference type="Pfam" id="PF24994"/>
    </source>
</evidence>
<organism evidence="5">
    <name type="scientific">Ananas comosus var. bracteatus</name>
    <name type="common">red pineapple</name>
    <dbReference type="NCBI Taxonomy" id="296719"/>
    <lineage>
        <taxon>Eukaryota</taxon>
        <taxon>Viridiplantae</taxon>
        <taxon>Streptophyta</taxon>
        <taxon>Embryophyta</taxon>
        <taxon>Tracheophyta</taxon>
        <taxon>Spermatophyta</taxon>
        <taxon>Magnoliopsida</taxon>
        <taxon>Liliopsida</taxon>
        <taxon>Poales</taxon>
        <taxon>Bromeliaceae</taxon>
        <taxon>Bromelioideae</taxon>
        <taxon>Ananas</taxon>
    </lineage>
</organism>
<feature type="region of interest" description="Disordered" evidence="2">
    <location>
        <begin position="235"/>
        <end position="288"/>
    </location>
</feature>
<reference evidence="5" key="1">
    <citation type="submission" date="2020-07" db="EMBL/GenBank/DDBJ databases">
        <authorList>
            <person name="Lin J."/>
        </authorList>
    </citation>
    <scope>NUCLEOTIDE SEQUENCE</scope>
</reference>